<dbReference type="SUPFAM" id="SSF48371">
    <property type="entry name" value="ARM repeat"/>
    <property type="match status" value="1"/>
</dbReference>
<name>A0A1I8PIB6_STOCA</name>
<dbReference type="STRING" id="35570.A0A1I8PIB6"/>
<dbReference type="AlphaFoldDB" id="A0A1I8PIB6"/>
<dbReference type="InterPro" id="IPR016024">
    <property type="entry name" value="ARM-type_fold"/>
</dbReference>
<dbReference type="EnsemblMetazoa" id="SCAU008300-RB">
    <property type="protein sequence ID" value="SCAU008300-PB"/>
    <property type="gene ID" value="SCAU008300"/>
</dbReference>
<protein>
    <submittedName>
        <fullName evidence="1">Uncharacterized protein</fullName>
    </submittedName>
</protein>
<dbReference type="KEGG" id="scac:106083167"/>
<proteinExistence type="predicted"/>
<dbReference type="OrthoDB" id="409644at2759"/>
<gene>
    <name evidence="1" type="primary">106083167</name>
</gene>
<keyword evidence="2" id="KW-1185">Reference proteome</keyword>
<dbReference type="VEuPathDB" id="VectorBase:SCAU008300"/>
<evidence type="ECO:0000313" key="2">
    <source>
        <dbReference type="Proteomes" id="UP000095300"/>
    </source>
</evidence>
<dbReference type="Proteomes" id="UP000095300">
    <property type="component" value="Unassembled WGS sequence"/>
</dbReference>
<accession>A0A1I8PIB6</accession>
<reference evidence="1" key="1">
    <citation type="submission" date="2020-05" db="UniProtKB">
        <authorList>
            <consortium name="EnsemblMetazoa"/>
        </authorList>
    </citation>
    <scope>IDENTIFICATION</scope>
    <source>
        <strain evidence="1">USDA</strain>
    </source>
</reference>
<organism evidence="1 2">
    <name type="scientific">Stomoxys calcitrans</name>
    <name type="common">Stable fly</name>
    <name type="synonym">Conops calcitrans</name>
    <dbReference type="NCBI Taxonomy" id="35570"/>
    <lineage>
        <taxon>Eukaryota</taxon>
        <taxon>Metazoa</taxon>
        <taxon>Ecdysozoa</taxon>
        <taxon>Arthropoda</taxon>
        <taxon>Hexapoda</taxon>
        <taxon>Insecta</taxon>
        <taxon>Pterygota</taxon>
        <taxon>Neoptera</taxon>
        <taxon>Endopterygota</taxon>
        <taxon>Diptera</taxon>
        <taxon>Brachycera</taxon>
        <taxon>Muscomorpha</taxon>
        <taxon>Muscoidea</taxon>
        <taxon>Muscidae</taxon>
        <taxon>Stomoxys</taxon>
    </lineage>
</organism>
<sequence length="401" mass="47479">MWAKSEAYKNNYLQTELKHITPTTINGIVNKEVENRDGALSTVSNYMPSNCFYNRSPLAYGLWALPELMKQIGSDDFEVQYKALSSLAEYVVNPLHAQRAIRQFQVVRRCQNIFFRIRMKYEKSKFQTAERILEIFYNVAKHMSGVEAIVHSNRLMDQFYAIVRDREEHMLKISKILSLLTERISAAIYLLDNYNVMQKFADIWRQDICAPYYPIDLWLHFQHILQQAPDKAIELGLFEILHTRIRGRVFQFHRCDLKCFALLLRCEEGQKRFLNVDGVREMYELLVDPSKQLDSYENVILTLMNGVLAKPVLWRCREFTNLPIIIMRLAEISKEYNMQLYCLQLLRELGEMPCIKRFIQENCLNTLNNISCIGAMNEKLREELIYWLQREIYHTSELKKK</sequence>
<evidence type="ECO:0000313" key="1">
    <source>
        <dbReference type="EnsemblMetazoa" id="SCAU008300-PB"/>
    </source>
</evidence>